<feature type="domain" description="Bacterial sugar transferase" evidence="3">
    <location>
        <begin position="3"/>
        <end position="194"/>
    </location>
</feature>
<dbReference type="InterPro" id="IPR003362">
    <property type="entry name" value="Bact_transf"/>
</dbReference>
<name>A0A2X4U299_HAEHA</name>
<dbReference type="GeneID" id="56957384"/>
<dbReference type="AlphaFoldDB" id="A0A2X4U299"/>
<dbReference type="KEGG" id="hhz:NCTC10839_00788"/>
<evidence type="ECO:0000313" key="4">
    <source>
        <dbReference type="EMBL" id="SQH96905.1"/>
    </source>
</evidence>
<evidence type="ECO:0000259" key="3">
    <source>
        <dbReference type="Pfam" id="PF02397"/>
    </source>
</evidence>
<proteinExistence type="inferred from homology"/>
<keyword evidence="2" id="KW-0812">Transmembrane</keyword>
<keyword evidence="2" id="KW-0472">Membrane</keyword>
<dbReference type="PANTHER" id="PTHR30576:SF20">
    <property type="entry name" value="QUINOVOSAMINEPHOSPHOTRANSFERAE-RELATED"/>
    <property type="match status" value="1"/>
</dbReference>
<comment type="similarity">
    <text evidence="1">Belongs to the bacterial sugar transferase family.</text>
</comment>
<dbReference type="EMBL" id="LS483458">
    <property type="protein sequence ID" value="SQH96905.1"/>
    <property type="molecule type" value="Genomic_DNA"/>
</dbReference>
<protein>
    <submittedName>
        <fullName evidence="4">Colanic biosynthesis UDP-glucose lipid carrier transferase</fullName>
    </submittedName>
</protein>
<feature type="transmembrane region" description="Helical" evidence="2">
    <location>
        <begin position="7"/>
        <end position="28"/>
    </location>
</feature>
<evidence type="ECO:0000313" key="5">
    <source>
        <dbReference type="Proteomes" id="UP000248808"/>
    </source>
</evidence>
<organism evidence="4 5">
    <name type="scientific">Haemophilus haemolyticus</name>
    <dbReference type="NCBI Taxonomy" id="726"/>
    <lineage>
        <taxon>Bacteria</taxon>
        <taxon>Pseudomonadati</taxon>
        <taxon>Pseudomonadota</taxon>
        <taxon>Gammaproteobacteria</taxon>
        <taxon>Pasteurellales</taxon>
        <taxon>Pasteurellaceae</taxon>
        <taxon>Haemophilus</taxon>
    </lineage>
</organism>
<evidence type="ECO:0000256" key="2">
    <source>
        <dbReference type="SAM" id="Phobius"/>
    </source>
</evidence>
<evidence type="ECO:0000256" key="1">
    <source>
        <dbReference type="ARBA" id="ARBA00006464"/>
    </source>
</evidence>
<dbReference type="PANTHER" id="PTHR30576">
    <property type="entry name" value="COLANIC BIOSYNTHESIS UDP-GLUCOSE LIPID CARRIER TRANSFERASE"/>
    <property type="match status" value="1"/>
</dbReference>
<gene>
    <name evidence="4" type="primary">wcaJ</name>
    <name evidence="4" type="ORF">NCTC10839_00788</name>
</gene>
<dbReference type="Proteomes" id="UP000248808">
    <property type="component" value="Chromosome 1"/>
</dbReference>
<keyword evidence="4" id="KW-0808">Transferase</keyword>
<dbReference type="RefSeq" id="WP_111696384.1">
    <property type="nucleotide sequence ID" value="NZ_LS483458.1"/>
</dbReference>
<accession>A0A2X4U299</accession>
<keyword evidence="2" id="KW-1133">Transmembrane helix</keyword>
<sequence length="195" mass="22588">MIRFFDFILSLVGLVVLAPIFIVLVIWIKIDSKGPVFYKQVRVGQNGIDFGLFKFRSMVVDADKKGLITVGGRDPRITRSGYFIRKYKLDELPQLINVLLGDMSLVGPRPEVRKYVDLYTDEQQKVLSVKPGITDYASIEYMDENEVLGKSSDPEKTYIEEIMPEKIKYNMKYIQNKNVSEYFKIIFLTLLKIVR</sequence>
<reference evidence="4 5" key="1">
    <citation type="submission" date="2018-06" db="EMBL/GenBank/DDBJ databases">
        <authorList>
            <consortium name="Pathogen Informatics"/>
            <person name="Doyle S."/>
        </authorList>
    </citation>
    <scope>NUCLEOTIDE SEQUENCE [LARGE SCALE GENOMIC DNA]</scope>
    <source>
        <strain evidence="4 5">NCTC10839</strain>
    </source>
</reference>
<dbReference type="GO" id="GO:0016780">
    <property type="term" value="F:phosphotransferase activity, for other substituted phosphate groups"/>
    <property type="evidence" value="ECO:0007669"/>
    <property type="project" value="TreeGrafter"/>
</dbReference>
<dbReference type="Pfam" id="PF02397">
    <property type="entry name" value="Bac_transf"/>
    <property type="match status" value="1"/>
</dbReference>